<dbReference type="EMBL" id="GGEC01072086">
    <property type="protein sequence ID" value="MBX52570.1"/>
    <property type="molecule type" value="Transcribed_RNA"/>
</dbReference>
<name>A0A2P2PCU7_RHIMU</name>
<protein>
    <submittedName>
        <fullName evidence="1">Uncharacterized protein</fullName>
    </submittedName>
</protein>
<evidence type="ECO:0000313" key="1">
    <source>
        <dbReference type="EMBL" id="MBX52570.1"/>
    </source>
</evidence>
<sequence length="24" mass="3076">MYRVILWFCLRIFCFRNLVERIAL</sequence>
<accession>A0A2P2PCU7</accession>
<reference evidence="1" key="1">
    <citation type="submission" date="2018-02" db="EMBL/GenBank/DDBJ databases">
        <title>Rhizophora mucronata_Transcriptome.</title>
        <authorList>
            <person name="Meera S.P."/>
            <person name="Sreeshan A."/>
            <person name="Augustine A."/>
        </authorList>
    </citation>
    <scope>NUCLEOTIDE SEQUENCE</scope>
    <source>
        <tissue evidence="1">Leaf</tissue>
    </source>
</reference>
<proteinExistence type="predicted"/>
<organism evidence="1">
    <name type="scientific">Rhizophora mucronata</name>
    <name type="common">Asiatic mangrove</name>
    <dbReference type="NCBI Taxonomy" id="61149"/>
    <lineage>
        <taxon>Eukaryota</taxon>
        <taxon>Viridiplantae</taxon>
        <taxon>Streptophyta</taxon>
        <taxon>Embryophyta</taxon>
        <taxon>Tracheophyta</taxon>
        <taxon>Spermatophyta</taxon>
        <taxon>Magnoliopsida</taxon>
        <taxon>eudicotyledons</taxon>
        <taxon>Gunneridae</taxon>
        <taxon>Pentapetalae</taxon>
        <taxon>rosids</taxon>
        <taxon>fabids</taxon>
        <taxon>Malpighiales</taxon>
        <taxon>Rhizophoraceae</taxon>
        <taxon>Rhizophora</taxon>
    </lineage>
</organism>
<dbReference type="AlphaFoldDB" id="A0A2P2PCU7"/>